<proteinExistence type="inferred from homology"/>
<dbReference type="GO" id="GO:0006196">
    <property type="term" value="P:AMP catabolic process"/>
    <property type="evidence" value="ECO:0007669"/>
    <property type="project" value="TreeGrafter"/>
</dbReference>
<keyword evidence="10 12" id="KW-0378">Hydrolase</keyword>
<protein>
    <recommendedName>
        <fullName evidence="3">apyrase</fullName>
        <ecNumber evidence="3">3.6.1.5</ecNumber>
    </recommendedName>
</protein>
<dbReference type="PANTHER" id="PTHR11575">
    <property type="entry name" value="5'-NUCLEOTIDASE-RELATED"/>
    <property type="match status" value="1"/>
</dbReference>
<evidence type="ECO:0000313" key="15">
    <source>
        <dbReference type="EMBL" id="CAK1590241.1"/>
    </source>
</evidence>
<dbReference type="Gene3D" id="3.90.780.10">
    <property type="entry name" value="5'-Nucleotidase, C-terminal domain"/>
    <property type="match status" value="1"/>
</dbReference>
<evidence type="ECO:0000256" key="10">
    <source>
        <dbReference type="ARBA" id="ARBA00022801"/>
    </source>
</evidence>
<dbReference type="InterPro" id="IPR006146">
    <property type="entry name" value="5'-Nucleotdase_CS"/>
</dbReference>
<dbReference type="PROSITE" id="PS00786">
    <property type="entry name" value="5_NUCLEOTIDASE_2"/>
    <property type="match status" value="1"/>
</dbReference>
<dbReference type="FunFam" id="3.60.21.10:FF:000020">
    <property type="entry name" value="NT5E isoform 4"/>
    <property type="match status" value="1"/>
</dbReference>
<evidence type="ECO:0000256" key="11">
    <source>
        <dbReference type="ARBA" id="ARBA00023240"/>
    </source>
</evidence>
<dbReference type="GO" id="GO:0090729">
    <property type="term" value="F:toxin activity"/>
    <property type="evidence" value="ECO:0007669"/>
    <property type="project" value="UniProtKB-KW"/>
</dbReference>
<keyword evidence="5" id="KW-0964">Secreted</keyword>
<dbReference type="EC" id="3.6.1.5" evidence="3"/>
<dbReference type="Pfam" id="PF02872">
    <property type="entry name" value="5_nucleotid_C"/>
    <property type="match status" value="1"/>
</dbReference>
<keyword evidence="8" id="KW-0732">Signal</keyword>
<dbReference type="Pfam" id="PF00149">
    <property type="entry name" value="Metallophos"/>
    <property type="match status" value="1"/>
</dbReference>
<evidence type="ECO:0000259" key="13">
    <source>
        <dbReference type="Pfam" id="PF00149"/>
    </source>
</evidence>
<dbReference type="GO" id="GO:0004050">
    <property type="term" value="F:apyrase activity"/>
    <property type="evidence" value="ECO:0007669"/>
    <property type="project" value="UniProtKB-EC"/>
</dbReference>
<keyword evidence="7" id="KW-0479">Metal-binding</keyword>
<evidence type="ECO:0000256" key="2">
    <source>
        <dbReference type="ARBA" id="ARBA00006654"/>
    </source>
</evidence>
<keyword evidence="9 12" id="KW-0547">Nucleotide-binding</keyword>
<feature type="domain" description="5'-Nucleotidase C-terminal" evidence="14">
    <location>
        <begin position="381"/>
        <end position="535"/>
    </location>
</feature>
<dbReference type="InterPro" id="IPR004843">
    <property type="entry name" value="Calcineurin-like_PHP"/>
</dbReference>
<dbReference type="GO" id="GO:0005576">
    <property type="term" value="C:extracellular region"/>
    <property type="evidence" value="ECO:0007669"/>
    <property type="project" value="UniProtKB-SubCell"/>
</dbReference>
<feature type="domain" description="Calcineurin-like phosphoesterase" evidence="13">
    <location>
        <begin position="74"/>
        <end position="287"/>
    </location>
</feature>
<dbReference type="InterPro" id="IPR008334">
    <property type="entry name" value="5'-Nucleotdase_C"/>
</dbReference>
<comment type="caution">
    <text evidence="15">The sequence shown here is derived from an EMBL/GenBank/DDBJ whole genome shotgun (WGS) entry which is preliminary data.</text>
</comment>
<comment type="similarity">
    <text evidence="2 12">Belongs to the 5'-nucleotidase family.</text>
</comment>
<evidence type="ECO:0000313" key="16">
    <source>
        <dbReference type="Proteomes" id="UP001314205"/>
    </source>
</evidence>
<keyword evidence="4" id="KW-1201">Platelet aggregation inhibiting toxin</keyword>
<dbReference type="GO" id="GO:0005886">
    <property type="term" value="C:plasma membrane"/>
    <property type="evidence" value="ECO:0007669"/>
    <property type="project" value="TreeGrafter"/>
</dbReference>
<dbReference type="InterPro" id="IPR036907">
    <property type="entry name" value="5'-Nucleotdase_C_sf"/>
</dbReference>
<keyword evidence="6" id="KW-0800">Toxin</keyword>
<evidence type="ECO:0000256" key="7">
    <source>
        <dbReference type="ARBA" id="ARBA00022723"/>
    </source>
</evidence>
<dbReference type="InterPro" id="IPR006179">
    <property type="entry name" value="5_nucleotidase/apyrase"/>
</dbReference>
<dbReference type="CDD" id="cd07409">
    <property type="entry name" value="MPP_CD73_N"/>
    <property type="match status" value="1"/>
</dbReference>
<organism evidence="15 16">
    <name type="scientific">Parnassius mnemosyne</name>
    <name type="common">clouded apollo</name>
    <dbReference type="NCBI Taxonomy" id="213953"/>
    <lineage>
        <taxon>Eukaryota</taxon>
        <taxon>Metazoa</taxon>
        <taxon>Ecdysozoa</taxon>
        <taxon>Arthropoda</taxon>
        <taxon>Hexapoda</taxon>
        <taxon>Insecta</taxon>
        <taxon>Pterygota</taxon>
        <taxon>Neoptera</taxon>
        <taxon>Endopterygota</taxon>
        <taxon>Lepidoptera</taxon>
        <taxon>Glossata</taxon>
        <taxon>Ditrysia</taxon>
        <taxon>Papilionoidea</taxon>
        <taxon>Papilionidae</taxon>
        <taxon>Parnassiinae</taxon>
        <taxon>Parnassini</taxon>
        <taxon>Parnassius</taxon>
        <taxon>Driopa</taxon>
    </lineage>
</organism>
<dbReference type="SUPFAM" id="SSF56300">
    <property type="entry name" value="Metallo-dependent phosphatases"/>
    <property type="match status" value="1"/>
</dbReference>
<reference evidence="15 16" key="1">
    <citation type="submission" date="2023-11" db="EMBL/GenBank/DDBJ databases">
        <authorList>
            <person name="Hedman E."/>
            <person name="Englund M."/>
            <person name="Stromberg M."/>
            <person name="Nyberg Akerstrom W."/>
            <person name="Nylinder S."/>
            <person name="Jareborg N."/>
            <person name="Kallberg Y."/>
            <person name="Kronander E."/>
        </authorList>
    </citation>
    <scope>NUCLEOTIDE SEQUENCE [LARGE SCALE GENOMIC DNA]</scope>
</reference>
<sequence length="583" mass="65435">MFESNLVLPLPEPFQYLTGGLRERISASERRHKIHYYISEMCLFLKVYICLLVFLNINLAHSSVLNKDLYRLDIIHYNDFHDRFEETTVLYPVCDSNDNDCLGGFARLYYEIHALLKEKNNTLLLNAGDVFQGTYWYTLMKWNVTQKFINLLPHDVHTIGNHEFDDGVAGLAPYLATLRAPVVVANIDTSAEPTLDGLYKPHVILKKKGRKIGIIGLATPETKTSSNPEDVKFLDPVTATKKEVELLTKEGVDIIIVLSHCGLEVDKKIAKTVGENIDIIVGGHSHSLLWNGEVPTKEHVSGPYPIVITPDTNPDHKVLVVTASSFSKYLGNITVFFDRKGDLVDFSGTPVFLNRSIPEDPEIKALLKPYTEKLHSLVREVVGYANEDLLDSKCGSQECALGNLVADAFFDATNELKVSNLPHVSFILRNMMRGSLAKGEITRGAIINTMPFSNKVFTFAIPGRYLLDVFKMCMTNYYVAKPFNGPWMPHVAGLRLTMNLTQGVSIVAQVKEGAEFKDLNPDREYQVSTLGFLVRTSSNEFEVLIRHGRNMTVVGKDSDILENYIRKTSPIIPVLDNRLTVIN</sequence>
<comment type="subcellular location">
    <subcellularLocation>
        <location evidence="1">Secreted</location>
    </subcellularLocation>
</comment>
<dbReference type="GO" id="GO:0046872">
    <property type="term" value="F:metal ion binding"/>
    <property type="evidence" value="ECO:0007669"/>
    <property type="project" value="UniProtKB-KW"/>
</dbReference>
<accession>A0AAV1L4M7</accession>
<gene>
    <name evidence="15" type="ORF">PARMNEM_LOCUS10629</name>
</gene>
<evidence type="ECO:0000259" key="14">
    <source>
        <dbReference type="Pfam" id="PF02872"/>
    </source>
</evidence>
<evidence type="ECO:0000256" key="4">
    <source>
        <dbReference type="ARBA" id="ARBA00022442"/>
    </source>
</evidence>
<dbReference type="Gene3D" id="3.60.21.10">
    <property type="match status" value="1"/>
</dbReference>
<keyword evidence="16" id="KW-1185">Reference proteome</keyword>
<evidence type="ECO:0000256" key="9">
    <source>
        <dbReference type="ARBA" id="ARBA00022741"/>
    </source>
</evidence>
<evidence type="ECO:0000256" key="8">
    <source>
        <dbReference type="ARBA" id="ARBA00022729"/>
    </source>
</evidence>
<evidence type="ECO:0000256" key="5">
    <source>
        <dbReference type="ARBA" id="ARBA00022525"/>
    </source>
</evidence>
<dbReference type="SUPFAM" id="SSF55816">
    <property type="entry name" value="5'-nucleotidase (syn. UDP-sugar hydrolase), C-terminal domain"/>
    <property type="match status" value="1"/>
</dbReference>
<name>A0AAV1L4M7_9NEOP</name>
<keyword evidence="11" id="KW-1199">Hemostasis impairing toxin</keyword>
<dbReference type="GO" id="GO:0008253">
    <property type="term" value="F:5'-nucleotidase activity"/>
    <property type="evidence" value="ECO:0007669"/>
    <property type="project" value="TreeGrafter"/>
</dbReference>
<dbReference type="AlphaFoldDB" id="A0AAV1L4M7"/>
<dbReference type="PRINTS" id="PR01607">
    <property type="entry name" value="APYRASEFAMLY"/>
</dbReference>
<dbReference type="InterPro" id="IPR029052">
    <property type="entry name" value="Metallo-depent_PP-like"/>
</dbReference>
<dbReference type="EMBL" id="CAVLGL010000085">
    <property type="protein sequence ID" value="CAK1590241.1"/>
    <property type="molecule type" value="Genomic_DNA"/>
</dbReference>
<dbReference type="Proteomes" id="UP001314205">
    <property type="component" value="Unassembled WGS sequence"/>
</dbReference>
<evidence type="ECO:0000256" key="3">
    <source>
        <dbReference type="ARBA" id="ARBA00012148"/>
    </source>
</evidence>
<evidence type="ECO:0000256" key="1">
    <source>
        <dbReference type="ARBA" id="ARBA00004613"/>
    </source>
</evidence>
<evidence type="ECO:0000256" key="6">
    <source>
        <dbReference type="ARBA" id="ARBA00022656"/>
    </source>
</evidence>
<dbReference type="GO" id="GO:0000166">
    <property type="term" value="F:nucleotide binding"/>
    <property type="evidence" value="ECO:0007669"/>
    <property type="project" value="UniProtKB-KW"/>
</dbReference>
<dbReference type="PANTHER" id="PTHR11575:SF32">
    <property type="entry name" value="APYRASE-LIKE PROTEIN"/>
    <property type="match status" value="1"/>
</dbReference>
<evidence type="ECO:0000256" key="12">
    <source>
        <dbReference type="RuleBase" id="RU362119"/>
    </source>
</evidence>